<dbReference type="Pfam" id="PF13302">
    <property type="entry name" value="Acetyltransf_3"/>
    <property type="match status" value="1"/>
</dbReference>
<evidence type="ECO:0000259" key="1">
    <source>
        <dbReference type="PROSITE" id="PS51186"/>
    </source>
</evidence>
<dbReference type="InterPro" id="IPR051908">
    <property type="entry name" value="Ribosomal_N-acetyltransferase"/>
</dbReference>
<dbReference type="GO" id="GO:0005737">
    <property type="term" value="C:cytoplasm"/>
    <property type="evidence" value="ECO:0007669"/>
    <property type="project" value="TreeGrafter"/>
</dbReference>
<gene>
    <name evidence="2" type="ORF">VIBNISOn1_10010</name>
</gene>
<dbReference type="GO" id="GO:0008999">
    <property type="term" value="F:protein-N-terminal-alanine acetyltransferase activity"/>
    <property type="evidence" value="ECO:0007669"/>
    <property type="project" value="TreeGrafter"/>
</dbReference>
<dbReference type="PROSITE" id="PS51186">
    <property type="entry name" value="GNAT"/>
    <property type="match status" value="1"/>
</dbReference>
<dbReference type="EMBL" id="CAOF01000001">
    <property type="protein sequence ID" value="CCO44104.1"/>
    <property type="molecule type" value="Genomic_DNA"/>
</dbReference>
<sequence length="181" mass="20610">MHFAPDFCIITKRLELRLIKNEEVGSFTQAIKNSPSLHQWLDWCDSEFSTEDGYDFLIANRLNWLKGLAYGFGIFSRETNEFLGMVALTERYLSFNMGSLGYWISDAHQKKGYGTEALDALIECCFSKIKLTRLEIVCDPENFASHKIAEKCGAVCEGLARNRFIHHGKPKDGIVYSVIPE</sequence>
<dbReference type="AlphaFoldDB" id="A0AAV2VI36"/>
<dbReference type="RefSeq" id="WP_022550209.1">
    <property type="nucleotide sequence ID" value="NZ_LK391965.1"/>
</dbReference>
<feature type="domain" description="N-acetyltransferase" evidence="1">
    <location>
        <begin position="22"/>
        <end position="181"/>
    </location>
</feature>
<dbReference type="SUPFAM" id="SSF55729">
    <property type="entry name" value="Acyl-CoA N-acyltransferases (Nat)"/>
    <property type="match status" value="1"/>
</dbReference>
<organism evidence="2 3">
    <name type="scientific">Vibrio nigripulchritudo SOn1</name>
    <dbReference type="NCBI Taxonomy" id="1238450"/>
    <lineage>
        <taxon>Bacteria</taxon>
        <taxon>Pseudomonadati</taxon>
        <taxon>Pseudomonadota</taxon>
        <taxon>Gammaproteobacteria</taxon>
        <taxon>Vibrionales</taxon>
        <taxon>Vibrionaceae</taxon>
        <taxon>Vibrio</taxon>
    </lineage>
</organism>
<accession>A0AAV2VI36</accession>
<dbReference type="InterPro" id="IPR016181">
    <property type="entry name" value="Acyl_CoA_acyltransferase"/>
</dbReference>
<proteinExistence type="predicted"/>
<dbReference type="GO" id="GO:1990189">
    <property type="term" value="F:protein N-terminal-serine acetyltransferase activity"/>
    <property type="evidence" value="ECO:0007669"/>
    <property type="project" value="TreeGrafter"/>
</dbReference>
<dbReference type="GeneID" id="97541752"/>
<dbReference type="InterPro" id="IPR000182">
    <property type="entry name" value="GNAT_dom"/>
</dbReference>
<reference evidence="2 3" key="1">
    <citation type="journal article" date="2013" name="ISME J.">
        <title>Comparative genomics of pathogenic lineages of Vibrio nigripulchritudo identifies virulence-associated traits.</title>
        <authorList>
            <person name="Goudenege D."/>
            <person name="Labreuche Y."/>
            <person name="Krin E."/>
            <person name="Ansquer D."/>
            <person name="Mangenot S."/>
            <person name="Calteau A."/>
            <person name="Medigue C."/>
            <person name="Mazel D."/>
            <person name="Polz M.F."/>
            <person name="Le Roux F."/>
        </authorList>
    </citation>
    <scope>NUCLEOTIDE SEQUENCE [LARGE SCALE GENOMIC DNA]</scope>
    <source>
        <strain evidence="2 3">SOn1</strain>
    </source>
</reference>
<evidence type="ECO:0000313" key="3">
    <source>
        <dbReference type="Proteomes" id="UP000018211"/>
    </source>
</evidence>
<dbReference type="PANTHER" id="PTHR43441">
    <property type="entry name" value="RIBOSOMAL-PROTEIN-SERINE ACETYLTRANSFERASE"/>
    <property type="match status" value="1"/>
</dbReference>
<evidence type="ECO:0000313" key="2">
    <source>
        <dbReference type="EMBL" id="CCO44104.1"/>
    </source>
</evidence>
<protein>
    <submittedName>
        <fullName evidence="2">Acyl-CoA N-acyltransferase</fullName>
    </submittedName>
</protein>
<name>A0AAV2VI36_9VIBR</name>
<dbReference type="PANTHER" id="PTHR43441:SF11">
    <property type="entry name" value="RIBOSOMAL-PROTEIN-SERINE ACETYLTRANSFERASE"/>
    <property type="match status" value="1"/>
</dbReference>
<comment type="caution">
    <text evidence="2">The sequence shown here is derived from an EMBL/GenBank/DDBJ whole genome shotgun (WGS) entry which is preliminary data.</text>
</comment>
<dbReference type="Gene3D" id="3.40.630.30">
    <property type="match status" value="1"/>
</dbReference>
<dbReference type="Proteomes" id="UP000018211">
    <property type="component" value="Unassembled WGS sequence"/>
</dbReference>